<keyword evidence="8 10" id="KW-0456">Lyase</keyword>
<evidence type="ECO:0000256" key="4">
    <source>
        <dbReference type="ARBA" id="ARBA00006463"/>
    </source>
</evidence>
<comment type="similarity">
    <text evidence="4 10">Belongs to the polysaccharide lyase 3 family.</text>
</comment>
<comment type="catalytic activity">
    <reaction evidence="1 10">
        <text>Eliminative cleavage of (1-&gt;4)-alpha-D-galacturonan to give oligosaccharides with 4-deoxy-alpha-D-galact-4-enuronosyl groups at their non-reducing ends.</text>
        <dbReference type="EC" id="4.2.2.2"/>
    </reaction>
</comment>
<dbReference type="Pfam" id="PF03211">
    <property type="entry name" value="Pectate_lyase"/>
    <property type="match status" value="1"/>
</dbReference>
<dbReference type="PANTHER" id="PTHR33407:SF9">
    <property type="entry name" value="PECTATE LYASE F-RELATED"/>
    <property type="match status" value="1"/>
</dbReference>
<evidence type="ECO:0000256" key="9">
    <source>
        <dbReference type="ARBA" id="ARBA00025679"/>
    </source>
</evidence>
<reference evidence="11 12" key="1">
    <citation type="journal article" date="2012" name="PLoS Pathog.">
        <title>Diverse lifestyles and strategies of plant pathogenesis encoded in the genomes of eighteen Dothideomycetes fungi.</title>
        <authorList>
            <person name="Ohm R.A."/>
            <person name="Feau N."/>
            <person name="Henrissat B."/>
            <person name="Schoch C.L."/>
            <person name="Horwitz B.A."/>
            <person name="Barry K.W."/>
            <person name="Condon B.J."/>
            <person name="Copeland A.C."/>
            <person name="Dhillon B."/>
            <person name="Glaser F."/>
            <person name="Hesse C.N."/>
            <person name="Kosti I."/>
            <person name="LaButti K."/>
            <person name="Lindquist E.A."/>
            <person name="Lucas S."/>
            <person name="Salamov A.A."/>
            <person name="Bradshaw R.E."/>
            <person name="Ciuffetti L."/>
            <person name="Hamelin R.C."/>
            <person name="Kema G.H.J."/>
            <person name="Lawrence C."/>
            <person name="Scott J.A."/>
            <person name="Spatafora J.W."/>
            <person name="Turgeon B.G."/>
            <person name="de Wit P.J.G.M."/>
            <person name="Zhong S."/>
            <person name="Goodwin S.B."/>
            <person name="Grigoriev I.V."/>
        </authorList>
    </citation>
    <scope>NUCLEOTIDE SEQUENCE [LARGE SCALE GENOMIC DNA]</scope>
    <source>
        <strain evidence="11 12">SO2202</strain>
    </source>
</reference>
<evidence type="ECO:0000313" key="12">
    <source>
        <dbReference type="Proteomes" id="UP000016931"/>
    </source>
</evidence>
<evidence type="ECO:0000256" key="7">
    <source>
        <dbReference type="ARBA" id="ARBA00022837"/>
    </source>
</evidence>
<dbReference type="GO" id="GO:0005576">
    <property type="term" value="C:extracellular region"/>
    <property type="evidence" value="ECO:0007669"/>
    <property type="project" value="UniProtKB-SubCell"/>
</dbReference>
<feature type="chain" id="PRO_5025098357" description="Pectate lyase" evidence="10">
    <location>
        <begin position="20"/>
        <end position="248"/>
    </location>
</feature>
<organism evidence="11 12">
    <name type="scientific">Sphaerulina musiva (strain SO2202)</name>
    <name type="common">Poplar stem canker fungus</name>
    <name type="synonym">Septoria musiva</name>
    <dbReference type="NCBI Taxonomy" id="692275"/>
    <lineage>
        <taxon>Eukaryota</taxon>
        <taxon>Fungi</taxon>
        <taxon>Dikarya</taxon>
        <taxon>Ascomycota</taxon>
        <taxon>Pezizomycotina</taxon>
        <taxon>Dothideomycetes</taxon>
        <taxon>Dothideomycetidae</taxon>
        <taxon>Mycosphaerellales</taxon>
        <taxon>Mycosphaerellaceae</taxon>
        <taxon>Sphaerulina</taxon>
    </lineage>
</organism>
<dbReference type="EC" id="4.2.2.2" evidence="10"/>
<feature type="non-terminal residue" evidence="11">
    <location>
        <position position="248"/>
    </location>
</feature>
<name>M3CJL1_SPHMS</name>
<dbReference type="InterPro" id="IPR004898">
    <property type="entry name" value="Pectate_lyase_PlyH/PlyE-like"/>
</dbReference>
<evidence type="ECO:0000256" key="2">
    <source>
        <dbReference type="ARBA" id="ARBA00001913"/>
    </source>
</evidence>
<sequence>MARLRSLFNALAVAQFCYAEVAIPKSAGYTALSAPKMIKGANDFKMWEFDRGVNCDPSKEYDDSASTFILEDGASISNVIFGTKQISGVFCLGSCTLTNVWFRSVCDEAVQVYGKGNALIVGGGANNAPNKFVQHDGSGTVTIRGGEYYGISHLYRSCGNCPNNKEHSPRQVIIQNNKIHNVKNDVAGINPNFGDTAQIENNCGENIASICQPYTGMEGSSHGRSLKSTNKNSCHGGQGMATKFPACS</sequence>
<evidence type="ECO:0000256" key="1">
    <source>
        <dbReference type="ARBA" id="ARBA00000695"/>
    </source>
</evidence>
<dbReference type="Gene3D" id="2.160.20.10">
    <property type="entry name" value="Single-stranded right-handed beta-helix, Pectin lyase-like"/>
    <property type="match status" value="1"/>
</dbReference>
<dbReference type="PANTHER" id="PTHR33407">
    <property type="entry name" value="PECTATE LYASE F-RELATED"/>
    <property type="match status" value="1"/>
</dbReference>
<dbReference type="EMBL" id="KB456262">
    <property type="protein sequence ID" value="EMF13993.1"/>
    <property type="molecule type" value="Genomic_DNA"/>
</dbReference>
<dbReference type="InterPro" id="IPR011050">
    <property type="entry name" value="Pectin_lyase_fold/virulence"/>
</dbReference>
<dbReference type="AlphaFoldDB" id="M3CJL1"/>
<comment type="subcellular location">
    <subcellularLocation>
        <location evidence="3 10">Secreted</location>
    </subcellularLocation>
</comment>
<keyword evidence="6 10" id="KW-0732">Signal</keyword>
<comment type="cofactor">
    <cofactor evidence="2 10">
        <name>Ca(2+)</name>
        <dbReference type="ChEBI" id="CHEBI:29108"/>
    </cofactor>
</comment>
<dbReference type="Proteomes" id="UP000016931">
    <property type="component" value="Unassembled WGS sequence"/>
</dbReference>
<accession>M3CJL1</accession>
<dbReference type="GO" id="GO:0030570">
    <property type="term" value="F:pectate lyase activity"/>
    <property type="evidence" value="ECO:0007669"/>
    <property type="project" value="UniProtKB-UniRule"/>
</dbReference>
<dbReference type="GeneID" id="27905946"/>
<evidence type="ECO:0000256" key="6">
    <source>
        <dbReference type="ARBA" id="ARBA00022729"/>
    </source>
</evidence>
<evidence type="ECO:0000256" key="3">
    <source>
        <dbReference type="ARBA" id="ARBA00004613"/>
    </source>
</evidence>
<dbReference type="HOGENOM" id="CLU_044863_3_1_1"/>
<feature type="signal peptide" evidence="10">
    <location>
        <begin position="1"/>
        <end position="19"/>
    </location>
</feature>
<keyword evidence="7 10" id="KW-0106">Calcium</keyword>
<evidence type="ECO:0000256" key="5">
    <source>
        <dbReference type="ARBA" id="ARBA00022525"/>
    </source>
</evidence>
<dbReference type="SUPFAM" id="SSF51126">
    <property type="entry name" value="Pectin lyase-like"/>
    <property type="match status" value="1"/>
</dbReference>
<dbReference type="RefSeq" id="XP_016762114.1">
    <property type="nucleotide sequence ID" value="XM_016908809.1"/>
</dbReference>
<dbReference type="OrthoDB" id="441042at2759"/>
<evidence type="ECO:0000313" key="11">
    <source>
        <dbReference type="EMBL" id="EMF13993.1"/>
    </source>
</evidence>
<proteinExistence type="inferred from homology"/>
<evidence type="ECO:0000256" key="10">
    <source>
        <dbReference type="RuleBase" id="RU367009"/>
    </source>
</evidence>
<dbReference type="eggNOG" id="ENOG502QSM3">
    <property type="taxonomic scope" value="Eukaryota"/>
</dbReference>
<protein>
    <recommendedName>
        <fullName evidence="10">Pectate lyase</fullName>
        <ecNumber evidence="10">4.2.2.2</ecNumber>
    </recommendedName>
</protein>
<dbReference type="GO" id="GO:0045490">
    <property type="term" value="P:pectin catabolic process"/>
    <property type="evidence" value="ECO:0007669"/>
    <property type="project" value="TreeGrafter"/>
</dbReference>
<comment type="function">
    <text evidence="9 10">Pectinolytic enzyme consist of four classes of enzymes: pectin lyase, polygalacturonase, pectin methylesterase and rhamnogalacturonase. Among pectinolytic enzymes, pectin lyase is the most important in depolymerization of pectin, since it cleaves internal glycosidic bonds of highly methylated pectins. Favors pectate, the anion, over pectin, the methyl ester.</text>
</comment>
<keyword evidence="12" id="KW-1185">Reference proteome</keyword>
<evidence type="ECO:0000256" key="8">
    <source>
        <dbReference type="ARBA" id="ARBA00023239"/>
    </source>
</evidence>
<dbReference type="OMA" id="NIASICQ"/>
<dbReference type="InterPro" id="IPR012334">
    <property type="entry name" value="Pectin_lyas_fold"/>
</dbReference>
<gene>
    <name evidence="11" type="ORF">SEPMUDRAFT_41052</name>
</gene>
<keyword evidence="5 10" id="KW-0964">Secreted</keyword>